<organism evidence="1 2">
    <name type="scientific">Hyalomma asiaticum</name>
    <name type="common">Tick</name>
    <dbReference type="NCBI Taxonomy" id="266040"/>
    <lineage>
        <taxon>Eukaryota</taxon>
        <taxon>Metazoa</taxon>
        <taxon>Ecdysozoa</taxon>
        <taxon>Arthropoda</taxon>
        <taxon>Chelicerata</taxon>
        <taxon>Arachnida</taxon>
        <taxon>Acari</taxon>
        <taxon>Parasitiformes</taxon>
        <taxon>Ixodida</taxon>
        <taxon>Ixodoidea</taxon>
        <taxon>Ixodidae</taxon>
        <taxon>Hyalomminae</taxon>
        <taxon>Hyalomma</taxon>
    </lineage>
</organism>
<gene>
    <name evidence="1" type="ORF">HPB50_005921</name>
</gene>
<name>A0ACB7T793_HYAAI</name>
<protein>
    <submittedName>
        <fullName evidence="1">Uncharacterized protein</fullName>
    </submittedName>
</protein>
<accession>A0ACB7T793</accession>
<sequence>MCRLLNDVGFAFRKRKCNCVLLERDDIIVWRWKYTWTIGEMRKEKRSRGVLLPTTHRALSGVEELLNQAIALVTPDNWARDRAHVECLEAAWERDGAIDTTFDSIIISLGSGSSSFSASSVSEVSGVEELCIVRNDRTPVWCSSKRPKRAGVGIEPRIREFRCVSSPLFVLRAEERVGYPYPLKPA</sequence>
<comment type="caution">
    <text evidence="1">The sequence shown here is derived from an EMBL/GenBank/DDBJ whole genome shotgun (WGS) entry which is preliminary data.</text>
</comment>
<proteinExistence type="predicted"/>
<reference evidence="1" key="1">
    <citation type="submission" date="2020-05" db="EMBL/GenBank/DDBJ databases">
        <title>Large-scale comparative analyses of tick genomes elucidate their genetic diversity and vector capacities.</title>
        <authorList>
            <person name="Jia N."/>
            <person name="Wang J."/>
            <person name="Shi W."/>
            <person name="Du L."/>
            <person name="Sun Y."/>
            <person name="Zhan W."/>
            <person name="Jiang J."/>
            <person name="Wang Q."/>
            <person name="Zhang B."/>
            <person name="Ji P."/>
            <person name="Sakyi L.B."/>
            <person name="Cui X."/>
            <person name="Yuan T."/>
            <person name="Jiang B."/>
            <person name="Yang W."/>
            <person name="Lam T.T.-Y."/>
            <person name="Chang Q."/>
            <person name="Ding S."/>
            <person name="Wang X."/>
            <person name="Zhu J."/>
            <person name="Ruan X."/>
            <person name="Zhao L."/>
            <person name="Wei J."/>
            <person name="Que T."/>
            <person name="Du C."/>
            <person name="Cheng J."/>
            <person name="Dai P."/>
            <person name="Han X."/>
            <person name="Huang E."/>
            <person name="Gao Y."/>
            <person name="Liu J."/>
            <person name="Shao H."/>
            <person name="Ye R."/>
            <person name="Li L."/>
            <person name="Wei W."/>
            <person name="Wang X."/>
            <person name="Wang C."/>
            <person name="Yang T."/>
            <person name="Huo Q."/>
            <person name="Li W."/>
            <person name="Guo W."/>
            <person name="Chen H."/>
            <person name="Zhou L."/>
            <person name="Ni X."/>
            <person name="Tian J."/>
            <person name="Zhou Y."/>
            <person name="Sheng Y."/>
            <person name="Liu T."/>
            <person name="Pan Y."/>
            <person name="Xia L."/>
            <person name="Li J."/>
            <person name="Zhao F."/>
            <person name="Cao W."/>
        </authorList>
    </citation>
    <scope>NUCLEOTIDE SEQUENCE</scope>
    <source>
        <strain evidence="1">Hyas-2018</strain>
    </source>
</reference>
<dbReference type="EMBL" id="CM023491">
    <property type="protein sequence ID" value="KAH6940749.1"/>
    <property type="molecule type" value="Genomic_DNA"/>
</dbReference>
<dbReference type="Proteomes" id="UP000821845">
    <property type="component" value="Chromosome 11"/>
</dbReference>
<evidence type="ECO:0000313" key="2">
    <source>
        <dbReference type="Proteomes" id="UP000821845"/>
    </source>
</evidence>
<evidence type="ECO:0000313" key="1">
    <source>
        <dbReference type="EMBL" id="KAH6940749.1"/>
    </source>
</evidence>
<keyword evidence="2" id="KW-1185">Reference proteome</keyword>